<keyword evidence="3" id="KW-1185">Reference proteome</keyword>
<sequence>MATEKLTPKRVLQILLMLIILMSAFFYKTYQHNVSANTQSAVENTEVSEK</sequence>
<organism evidence="2 3">
    <name type="scientific">[Pasteurella] mairii</name>
    <dbReference type="NCBI Taxonomy" id="757"/>
    <lineage>
        <taxon>Bacteria</taxon>
        <taxon>Pseudomonadati</taxon>
        <taxon>Pseudomonadota</taxon>
        <taxon>Gammaproteobacteria</taxon>
        <taxon>Pasteurellales</taxon>
        <taxon>Pasteurellaceae</taxon>
    </lineage>
</organism>
<evidence type="ECO:0000313" key="3">
    <source>
        <dbReference type="Proteomes" id="UP000254280"/>
    </source>
</evidence>
<feature type="transmembrane region" description="Helical" evidence="1">
    <location>
        <begin position="12"/>
        <end position="30"/>
    </location>
</feature>
<dbReference type="AlphaFoldDB" id="A0A379B4S8"/>
<dbReference type="Proteomes" id="UP000254280">
    <property type="component" value="Unassembled WGS sequence"/>
</dbReference>
<accession>A0A379B4S8</accession>
<evidence type="ECO:0000313" key="2">
    <source>
        <dbReference type="EMBL" id="SUB33268.1"/>
    </source>
</evidence>
<gene>
    <name evidence="2" type="ORF">NCTC10699_00879</name>
</gene>
<protein>
    <submittedName>
        <fullName evidence="2">Uncharacterized protein</fullName>
    </submittedName>
</protein>
<evidence type="ECO:0000256" key="1">
    <source>
        <dbReference type="SAM" id="Phobius"/>
    </source>
</evidence>
<keyword evidence="1" id="KW-0812">Transmembrane</keyword>
<dbReference type="EMBL" id="UGSS01000002">
    <property type="protein sequence ID" value="SUB33268.1"/>
    <property type="molecule type" value="Genomic_DNA"/>
</dbReference>
<keyword evidence="1" id="KW-1133">Transmembrane helix</keyword>
<keyword evidence="1" id="KW-0472">Membrane</keyword>
<name>A0A379B4S8_9PAST</name>
<reference evidence="2 3" key="1">
    <citation type="submission" date="2018-06" db="EMBL/GenBank/DDBJ databases">
        <authorList>
            <consortium name="Pathogen Informatics"/>
            <person name="Doyle S."/>
        </authorList>
    </citation>
    <scope>NUCLEOTIDE SEQUENCE [LARGE SCALE GENOMIC DNA]</scope>
    <source>
        <strain evidence="2 3">NCTC10699</strain>
    </source>
</reference>
<proteinExistence type="predicted"/>